<dbReference type="EMBL" id="QHKS01000010">
    <property type="protein sequence ID" value="RDK01618.1"/>
    <property type="molecule type" value="Genomic_DNA"/>
</dbReference>
<organism evidence="1 2">
    <name type="scientific">Paraburkholderia lacunae</name>
    <dbReference type="NCBI Taxonomy" id="2211104"/>
    <lineage>
        <taxon>Bacteria</taxon>
        <taxon>Pseudomonadati</taxon>
        <taxon>Pseudomonadota</taxon>
        <taxon>Betaproteobacteria</taxon>
        <taxon>Burkholderiales</taxon>
        <taxon>Burkholderiaceae</taxon>
        <taxon>Paraburkholderia</taxon>
    </lineage>
</organism>
<accession>A0A370N7Z6</accession>
<dbReference type="Proteomes" id="UP000254875">
    <property type="component" value="Unassembled WGS sequence"/>
</dbReference>
<dbReference type="OrthoDB" id="9103234at2"/>
<reference evidence="2" key="1">
    <citation type="submission" date="2018-05" db="EMBL/GenBank/DDBJ databases">
        <authorList>
            <person name="Feng T."/>
        </authorList>
    </citation>
    <scope>NUCLEOTIDE SEQUENCE [LARGE SCALE GENOMIC DNA]</scope>
    <source>
        <strain evidence="2">S27</strain>
    </source>
</reference>
<sequence length="104" mass="11020">MASTASAAKEKLVKAIVRRGTVFTDVIAVKGWDHVLHKEVDIVKPAGEKGPGEMVELPASEVERLTRLGILASPDDVAAPAQESAASMLKLLDRSEVGFAQKAI</sequence>
<protein>
    <submittedName>
        <fullName evidence="1">Uncharacterized protein</fullName>
    </submittedName>
</protein>
<dbReference type="RefSeq" id="WP_115102010.1">
    <property type="nucleotide sequence ID" value="NZ_QHKS01000010.1"/>
</dbReference>
<proteinExistence type="predicted"/>
<comment type="caution">
    <text evidence="1">The sequence shown here is derived from an EMBL/GenBank/DDBJ whole genome shotgun (WGS) entry which is preliminary data.</text>
</comment>
<dbReference type="AlphaFoldDB" id="A0A370N7Z6"/>
<gene>
    <name evidence="1" type="ORF">DLM46_17610</name>
</gene>
<evidence type="ECO:0000313" key="1">
    <source>
        <dbReference type="EMBL" id="RDK01618.1"/>
    </source>
</evidence>
<name>A0A370N7Z6_9BURK</name>
<evidence type="ECO:0000313" key="2">
    <source>
        <dbReference type="Proteomes" id="UP000254875"/>
    </source>
</evidence>
<keyword evidence="2" id="KW-1185">Reference proteome</keyword>